<sequence>MVTGQSERPEENGRGSRCPGEWGQRYVGCAGLTLQLGEITGWKMSSRKLSRLPDFWASPVGQGEDWCCGLGHGASHTLPTSLCPLQSYLCGPCSAVLGLDLEGVLGAVRGPGCQGQGGWPRLCRKGDLAKGVAKAGGHPGWVKG</sequence>
<dbReference type="Proteomes" id="UP001266305">
    <property type="component" value="Unassembled WGS sequence"/>
</dbReference>
<organism evidence="1 2">
    <name type="scientific">Saguinus oedipus</name>
    <name type="common">Cotton-top tamarin</name>
    <name type="synonym">Oedipomidas oedipus</name>
    <dbReference type="NCBI Taxonomy" id="9490"/>
    <lineage>
        <taxon>Eukaryota</taxon>
        <taxon>Metazoa</taxon>
        <taxon>Chordata</taxon>
        <taxon>Craniata</taxon>
        <taxon>Vertebrata</taxon>
        <taxon>Euteleostomi</taxon>
        <taxon>Mammalia</taxon>
        <taxon>Eutheria</taxon>
        <taxon>Euarchontoglires</taxon>
        <taxon>Primates</taxon>
        <taxon>Haplorrhini</taxon>
        <taxon>Platyrrhini</taxon>
        <taxon>Cebidae</taxon>
        <taxon>Callitrichinae</taxon>
        <taxon>Saguinus</taxon>
    </lineage>
</organism>
<name>A0ABQ9VSE7_SAGOE</name>
<evidence type="ECO:0000313" key="2">
    <source>
        <dbReference type="Proteomes" id="UP001266305"/>
    </source>
</evidence>
<gene>
    <name evidence="1" type="ORF">P7K49_011797</name>
</gene>
<reference evidence="1 2" key="1">
    <citation type="submission" date="2023-05" db="EMBL/GenBank/DDBJ databases">
        <title>B98-5 Cell Line De Novo Hybrid Assembly: An Optical Mapping Approach.</title>
        <authorList>
            <person name="Kananen K."/>
            <person name="Auerbach J.A."/>
            <person name="Kautto E."/>
            <person name="Blachly J.S."/>
        </authorList>
    </citation>
    <scope>NUCLEOTIDE SEQUENCE [LARGE SCALE GENOMIC DNA]</scope>
    <source>
        <strain evidence="1">B95-8</strain>
        <tissue evidence="1">Cell line</tissue>
    </source>
</reference>
<comment type="caution">
    <text evidence="1">The sequence shown here is derived from an EMBL/GenBank/DDBJ whole genome shotgun (WGS) entry which is preliminary data.</text>
</comment>
<dbReference type="EMBL" id="JASSZA010000005">
    <property type="protein sequence ID" value="KAK2112050.1"/>
    <property type="molecule type" value="Genomic_DNA"/>
</dbReference>
<accession>A0ABQ9VSE7</accession>
<proteinExistence type="predicted"/>
<evidence type="ECO:0000313" key="1">
    <source>
        <dbReference type="EMBL" id="KAK2112050.1"/>
    </source>
</evidence>
<protein>
    <submittedName>
        <fullName evidence="1">Uncharacterized protein</fullName>
    </submittedName>
</protein>
<keyword evidence="2" id="KW-1185">Reference proteome</keyword>